<organism evidence="3 4">
    <name type="scientific">Hymenobacter arizonensis</name>
    <name type="common">Siccationidurans arizonensis</name>
    <dbReference type="NCBI Taxonomy" id="1227077"/>
    <lineage>
        <taxon>Bacteria</taxon>
        <taxon>Pseudomonadati</taxon>
        <taxon>Bacteroidota</taxon>
        <taxon>Cytophagia</taxon>
        <taxon>Cytophagales</taxon>
        <taxon>Hymenobacteraceae</taxon>
        <taxon>Hymenobacter</taxon>
    </lineage>
</organism>
<feature type="signal peptide" evidence="1">
    <location>
        <begin position="1"/>
        <end position="17"/>
    </location>
</feature>
<dbReference type="Pfam" id="PF13648">
    <property type="entry name" value="Lipocalin_4"/>
    <property type="match status" value="1"/>
</dbReference>
<evidence type="ECO:0000259" key="2">
    <source>
        <dbReference type="Pfam" id="PF13648"/>
    </source>
</evidence>
<sequence>MKHVLPLLFCLSLAACGSPEGQDPAPITPPAPLTPQARLLGTWNWQTTREQRTYLSGNNPNTDITVTHQNTSVTYLADGTCTWTMIVNGQPLSNSTAYTFDGKILQIIHAAPNPPPAEVIELTANKLVTVSTETKVGGVRIETITATR</sequence>
<dbReference type="PROSITE" id="PS51257">
    <property type="entry name" value="PROKAR_LIPOPROTEIN"/>
    <property type="match status" value="1"/>
</dbReference>
<feature type="domain" description="Lipocalin-like" evidence="2">
    <location>
        <begin position="39"/>
        <end position="128"/>
    </location>
</feature>
<dbReference type="Proteomes" id="UP000199029">
    <property type="component" value="Unassembled WGS sequence"/>
</dbReference>
<dbReference type="AlphaFoldDB" id="A0A1I6BEU4"/>
<dbReference type="EMBL" id="FOXS01000008">
    <property type="protein sequence ID" value="SFQ79434.1"/>
    <property type="molecule type" value="Genomic_DNA"/>
</dbReference>
<reference evidence="4" key="1">
    <citation type="submission" date="2016-10" db="EMBL/GenBank/DDBJ databases">
        <authorList>
            <person name="Varghese N."/>
            <person name="Submissions S."/>
        </authorList>
    </citation>
    <scope>NUCLEOTIDE SEQUENCE [LARGE SCALE GENOMIC DNA]</scope>
    <source>
        <strain evidence="4">OR362-8,ATCC BAA-1266,JCM 13504</strain>
    </source>
</reference>
<evidence type="ECO:0000313" key="3">
    <source>
        <dbReference type="EMBL" id="SFQ79434.1"/>
    </source>
</evidence>
<accession>A0A1I6BEU4</accession>
<evidence type="ECO:0000256" key="1">
    <source>
        <dbReference type="SAM" id="SignalP"/>
    </source>
</evidence>
<dbReference type="OrthoDB" id="9813892at2"/>
<gene>
    <name evidence="3" type="ORF">SAMN04515668_4441</name>
</gene>
<feature type="chain" id="PRO_5011590213" evidence="1">
    <location>
        <begin position="18"/>
        <end position="148"/>
    </location>
</feature>
<keyword evidence="4" id="KW-1185">Reference proteome</keyword>
<dbReference type="InterPro" id="IPR024311">
    <property type="entry name" value="Lipocalin-like"/>
</dbReference>
<name>A0A1I6BEU4_HYMAR</name>
<evidence type="ECO:0000313" key="4">
    <source>
        <dbReference type="Proteomes" id="UP000199029"/>
    </source>
</evidence>
<protein>
    <submittedName>
        <fullName evidence="3">Lipocalin-like domain-containing protein</fullName>
    </submittedName>
</protein>
<proteinExistence type="predicted"/>
<dbReference type="RefSeq" id="WP_092678397.1">
    <property type="nucleotide sequence ID" value="NZ_FOXS01000008.1"/>
</dbReference>
<keyword evidence="1" id="KW-0732">Signal</keyword>